<organism evidence="6 7">
    <name type="scientific">Ectorhizobium quercum</name>
    <dbReference type="NCBI Taxonomy" id="2965071"/>
    <lineage>
        <taxon>Bacteria</taxon>
        <taxon>Pseudomonadati</taxon>
        <taxon>Pseudomonadota</taxon>
        <taxon>Alphaproteobacteria</taxon>
        <taxon>Hyphomicrobiales</taxon>
        <taxon>Rhizobiaceae</taxon>
        <taxon>Ectorhizobium</taxon>
    </lineage>
</organism>
<dbReference type="Proteomes" id="UP001208771">
    <property type="component" value="Unassembled WGS sequence"/>
</dbReference>
<evidence type="ECO:0000256" key="1">
    <source>
        <dbReference type="ARBA" id="ARBA00009437"/>
    </source>
</evidence>
<dbReference type="Pfam" id="PF03466">
    <property type="entry name" value="LysR_substrate"/>
    <property type="match status" value="1"/>
</dbReference>
<comment type="similarity">
    <text evidence="1">Belongs to the LysR transcriptional regulatory family.</text>
</comment>
<evidence type="ECO:0000256" key="2">
    <source>
        <dbReference type="ARBA" id="ARBA00023015"/>
    </source>
</evidence>
<dbReference type="GO" id="GO:0032993">
    <property type="term" value="C:protein-DNA complex"/>
    <property type="evidence" value="ECO:0007669"/>
    <property type="project" value="TreeGrafter"/>
</dbReference>
<dbReference type="Gene3D" id="1.10.10.10">
    <property type="entry name" value="Winged helix-like DNA-binding domain superfamily/Winged helix DNA-binding domain"/>
    <property type="match status" value="1"/>
</dbReference>
<keyword evidence="7" id="KW-1185">Reference proteome</keyword>
<reference evidence="6" key="1">
    <citation type="submission" date="2022-07" db="EMBL/GenBank/DDBJ databases">
        <title>Ectorhizobium quercum gen.nov., sp. nov.</title>
        <authorList>
            <person name="Ma T."/>
            <person name="Li Y."/>
        </authorList>
    </citation>
    <scope>NUCLEOTIDE SEQUENCE</scope>
    <source>
        <strain evidence="6">BDR2-2</strain>
    </source>
</reference>
<dbReference type="PANTHER" id="PTHR30346:SF9">
    <property type="entry name" value="LYSR FAMILY TRANSCRIPTIONAL REGULATOR"/>
    <property type="match status" value="1"/>
</dbReference>
<dbReference type="AlphaFoldDB" id="A0AAE3SUM4"/>
<accession>A0AAE3SUM4</accession>
<dbReference type="Gene3D" id="3.40.190.290">
    <property type="match status" value="1"/>
</dbReference>
<keyword evidence="2" id="KW-0805">Transcription regulation</keyword>
<gene>
    <name evidence="6" type="ORF">NOF55_08985</name>
</gene>
<dbReference type="Pfam" id="PF00126">
    <property type="entry name" value="HTH_1"/>
    <property type="match status" value="1"/>
</dbReference>
<dbReference type="SUPFAM" id="SSF46785">
    <property type="entry name" value="Winged helix' DNA-binding domain"/>
    <property type="match status" value="1"/>
</dbReference>
<dbReference type="PROSITE" id="PS50931">
    <property type="entry name" value="HTH_LYSR"/>
    <property type="match status" value="1"/>
</dbReference>
<dbReference type="InterPro" id="IPR036390">
    <property type="entry name" value="WH_DNA-bd_sf"/>
</dbReference>
<comment type="caution">
    <text evidence="6">The sequence shown here is derived from an EMBL/GenBank/DDBJ whole genome shotgun (WGS) entry which is preliminary data.</text>
</comment>
<evidence type="ECO:0000256" key="4">
    <source>
        <dbReference type="ARBA" id="ARBA00023163"/>
    </source>
</evidence>
<dbReference type="GO" id="GO:0003677">
    <property type="term" value="F:DNA binding"/>
    <property type="evidence" value="ECO:0007669"/>
    <property type="project" value="UniProtKB-KW"/>
</dbReference>
<evidence type="ECO:0000313" key="7">
    <source>
        <dbReference type="Proteomes" id="UP001208771"/>
    </source>
</evidence>
<evidence type="ECO:0000259" key="5">
    <source>
        <dbReference type="PROSITE" id="PS50931"/>
    </source>
</evidence>
<dbReference type="SUPFAM" id="SSF53850">
    <property type="entry name" value="Periplasmic binding protein-like II"/>
    <property type="match status" value="1"/>
</dbReference>
<feature type="domain" description="HTH lysR-type" evidence="5">
    <location>
        <begin position="10"/>
        <end position="67"/>
    </location>
</feature>
<dbReference type="InterPro" id="IPR005119">
    <property type="entry name" value="LysR_subst-bd"/>
</dbReference>
<dbReference type="PANTHER" id="PTHR30346">
    <property type="entry name" value="TRANSCRIPTIONAL DUAL REGULATOR HCAR-RELATED"/>
    <property type="match status" value="1"/>
</dbReference>
<dbReference type="EMBL" id="JANFPI010000003">
    <property type="protein sequence ID" value="MCX8997237.1"/>
    <property type="molecule type" value="Genomic_DNA"/>
</dbReference>
<dbReference type="InterPro" id="IPR000847">
    <property type="entry name" value="LysR_HTH_N"/>
</dbReference>
<dbReference type="InterPro" id="IPR036388">
    <property type="entry name" value="WH-like_DNA-bd_sf"/>
</dbReference>
<dbReference type="RefSeq" id="WP_306411031.1">
    <property type="nucleotide sequence ID" value="NZ_JANFPI010000003.1"/>
</dbReference>
<evidence type="ECO:0000313" key="6">
    <source>
        <dbReference type="EMBL" id="MCX8997237.1"/>
    </source>
</evidence>
<keyword evidence="3" id="KW-0238">DNA-binding</keyword>
<evidence type="ECO:0000256" key="3">
    <source>
        <dbReference type="ARBA" id="ARBA00023125"/>
    </source>
</evidence>
<protein>
    <submittedName>
        <fullName evidence="6">LysR substrate-binding domain-containing protein</fullName>
    </submittedName>
</protein>
<proteinExistence type="inferred from homology"/>
<name>A0AAE3SUM4_9HYPH</name>
<dbReference type="GO" id="GO:0003700">
    <property type="term" value="F:DNA-binding transcription factor activity"/>
    <property type="evidence" value="ECO:0007669"/>
    <property type="project" value="InterPro"/>
</dbReference>
<keyword evidence="4" id="KW-0804">Transcription</keyword>
<sequence>MKLNSENTNLNLRHLRAAHAVWREGSFSRAAERLGVVPSALTETIRQLEEIAGVTLFDRRLRPPRPTPLGLEFLDETRPLVEGLDRAFGRLRENGDLARGALNIGASPSAISGRLAPALAAFRQSYPGVAITLHDDIAERLAALVSEGRLDIAIAGRAGTSPDISQTEIGSDPFGLACRADHPLARLGRPVRLADIDPSHLVHLDGNTGTARLLAGCSALPDAMRNGTLRAHSTVGQLCLIRAGIGVGLLPRNAVLLFNDPQLSFLEIADLSLNRHLYLLLPARRALSHVAERFVALLHGAPAGQG</sequence>